<evidence type="ECO:0000313" key="2">
    <source>
        <dbReference type="EMBL" id="KKN65619.1"/>
    </source>
</evidence>
<dbReference type="AlphaFoldDB" id="A0A0F9SF05"/>
<gene>
    <name evidence="2" type="ORF">LCGC14_0479350</name>
</gene>
<dbReference type="EMBL" id="LAZR01000519">
    <property type="protein sequence ID" value="KKN65619.1"/>
    <property type="molecule type" value="Genomic_DNA"/>
</dbReference>
<sequence length="148" mass="16547">MSFTKDQFDTGVWVEFHDTYGGIYQGRVIGEGRRADCMTLVERVIHEPYDMRCQTIAVVLNDEGVLEIGKCGISVPVGTLQMLTDYKKENPYYPWIVKILNIGKSSQPTFSPQVQSDVSDQGRFLSDASRYTNRPNGETGGPSGLNFL</sequence>
<comment type="caution">
    <text evidence="2">The sequence shown here is derived from an EMBL/GenBank/DDBJ whole genome shotgun (WGS) entry which is preliminary data.</text>
</comment>
<protein>
    <submittedName>
        <fullName evidence="2">Uncharacterized protein</fullName>
    </submittedName>
</protein>
<reference evidence="2" key="1">
    <citation type="journal article" date="2015" name="Nature">
        <title>Complex archaea that bridge the gap between prokaryotes and eukaryotes.</title>
        <authorList>
            <person name="Spang A."/>
            <person name="Saw J.H."/>
            <person name="Jorgensen S.L."/>
            <person name="Zaremba-Niedzwiedzka K."/>
            <person name="Martijn J."/>
            <person name="Lind A.E."/>
            <person name="van Eijk R."/>
            <person name="Schleper C."/>
            <person name="Guy L."/>
            <person name="Ettema T.J."/>
        </authorList>
    </citation>
    <scope>NUCLEOTIDE SEQUENCE</scope>
</reference>
<feature type="compositionally biased region" description="Gly residues" evidence="1">
    <location>
        <begin position="138"/>
        <end position="148"/>
    </location>
</feature>
<evidence type="ECO:0000256" key="1">
    <source>
        <dbReference type="SAM" id="MobiDB-lite"/>
    </source>
</evidence>
<proteinExistence type="predicted"/>
<accession>A0A0F9SF05</accession>
<feature type="region of interest" description="Disordered" evidence="1">
    <location>
        <begin position="127"/>
        <end position="148"/>
    </location>
</feature>
<name>A0A0F9SF05_9ZZZZ</name>
<organism evidence="2">
    <name type="scientific">marine sediment metagenome</name>
    <dbReference type="NCBI Taxonomy" id="412755"/>
    <lineage>
        <taxon>unclassified sequences</taxon>
        <taxon>metagenomes</taxon>
        <taxon>ecological metagenomes</taxon>
    </lineage>
</organism>